<evidence type="ECO:0000256" key="8">
    <source>
        <dbReference type="ARBA" id="ARBA00023016"/>
    </source>
</evidence>
<dbReference type="GO" id="GO:0043531">
    <property type="term" value="F:ADP binding"/>
    <property type="evidence" value="ECO:0007669"/>
    <property type="project" value="InterPro"/>
</dbReference>
<comment type="similarity">
    <text evidence="1">Belongs to the eukaryotic diacylglycerol kinase family.</text>
</comment>
<dbReference type="SUPFAM" id="SSF111331">
    <property type="entry name" value="NAD kinase/diacylglycerol kinase-like"/>
    <property type="match status" value="1"/>
</dbReference>
<dbReference type="Pfam" id="PF00609">
    <property type="entry name" value="DAGK_acc"/>
    <property type="match status" value="1"/>
</dbReference>
<dbReference type="PROSITE" id="PS50146">
    <property type="entry name" value="DAGK"/>
    <property type="match status" value="1"/>
</dbReference>
<sequence length="890" mass="101325">MAADGALFLRKKLWKNVAEAESELSGFIPISYFEEIKELVKLIRRAVLYGDCSHPQAIYGLYELNDLLAECRIFAHEWKKVNKKCLLLNPFRTYFIRKMKKRLATIKGTFAEGMRSHRETQPMIEGRYLGRKIPGNRRKDRAEFMLQPKQVLGFDEQAEKIEGLLFGGVAGFTAIGIVGIAGVGKTALVQKVLFSDRVWDEFSPVIWLCLSDISEEILQVNTGFSIVTCILENLSGERLNRDVEVDARMRVIDKLLYALDRHVDVNARKAVLDKISDRVSDSPARELVVDKLLDELHRQLMDKRYLIVLDDVWHKNDFYSDLCYALPQDEGMECRLAHGLPKGSGGAVIVTSRITEVAQDMVGENNLILVKPLDRESCWHIYKDSIKNEVFSKSSQEILEEIENEIKDQCHGLPLAAKTLAQIIPEQIREIERERFFKETYIPDELLKPDLDVETAVHVPECPVLVFIDINNKNLGERLFDDFCYHLNKKQVYAVLDENSDSEQKGKPENPERVLTEFYGILEKLKREGYHFAYEIQKRMRIIVVGGDALANWILGIICDLKLPESPSIALIPMGTENNMASSFGWKSADGGSAVDALVDVKYTKQMKTDSWHIVIRMKATRSFAAPHEIPHFLHLFDSVDKGDNRNTDNLTYCGGFWNYFSLGVHAPRWYQANCFHPTARTLTSLAKVKVMRHLDQWERLDIPSSIKSILCLNLPIFHGGLKPWGIKNVKENENRHLTPSFIDDGHLEIIGFKDVFLPQNEHWIRLDQVRGIRFEFLEGAAEVVNMRIDGAPWKKIPLDGITLIEISYHCQVNILAKENCPAECIRASDDDDDDDNDDYYYDSDYVGGDGGDGVDDDYDDDDGGGSVDNVYLERHMKFGAAGTFKISSS</sequence>
<keyword evidence="8" id="KW-0346">Stress response</keyword>
<organism evidence="11 12">
    <name type="scientific">Prunus avium</name>
    <name type="common">Cherry</name>
    <name type="synonym">Cerasus avium</name>
    <dbReference type="NCBI Taxonomy" id="42229"/>
    <lineage>
        <taxon>Eukaryota</taxon>
        <taxon>Viridiplantae</taxon>
        <taxon>Streptophyta</taxon>
        <taxon>Embryophyta</taxon>
        <taxon>Tracheophyta</taxon>
        <taxon>Spermatophyta</taxon>
        <taxon>Magnoliopsida</taxon>
        <taxon>eudicotyledons</taxon>
        <taxon>Gunneridae</taxon>
        <taxon>Pentapetalae</taxon>
        <taxon>rosids</taxon>
        <taxon>fabids</taxon>
        <taxon>Rosales</taxon>
        <taxon>Rosaceae</taxon>
        <taxon>Amygdaloideae</taxon>
        <taxon>Amygdaleae</taxon>
        <taxon>Prunus</taxon>
    </lineage>
</organism>
<dbReference type="InterPro" id="IPR002182">
    <property type="entry name" value="NB-ARC"/>
</dbReference>
<evidence type="ECO:0000313" key="12">
    <source>
        <dbReference type="RefSeq" id="XP_021811708.1"/>
    </source>
</evidence>
<dbReference type="KEGG" id="pavi:110754890"/>
<dbReference type="Gene3D" id="3.40.50.300">
    <property type="entry name" value="P-loop containing nucleotide triphosphate hydrolases"/>
    <property type="match status" value="1"/>
</dbReference>
<accession>A0A6P5SCZ7</accession>
<dbReference type="Pfam" id="PF00781">
    <property type="entry name" value="DAGK_cat"/>
    <property type="match status" value="1"/>
</dbReference>
<dbReference type="SMART" id="SM00045">
    <property type="entry name" value="DAGKa"/>
    <property type="match status" value="1"/>
</dbReference>
<dbReference type="AlphaFoldDB" id="A0A6P5SCZ7"/>
<gene>
    <name evidence="12" type="primary">LOC110754890</name>
</gene>
<dbReference type="PANTHER" id="PTHR11255:SF29">
    <property type="entry name" value="DIACYLGLYCEROL KINASE"/>
    <property type="match status" value="1"/>
</dbReference>
<keyword evidence="4" id="KW-0808">Transferase</keyword>
<dbReference type="EC" id="2.7.1.107" evidence="3"/>
<evidence type="ECO:0000256" key="3">
    <source>
        <dbReference type="ARBA" id="ARBA00012133"/>
    </source>
</evidence>
<dbReference type="RefSeq" id="XP_021811708.1">
    <property type="nucleotide sequence ID" value="XM_021956016.1"/>
</dbReference>
<dbReference type="PRINTS" id="PR00364">
    <property type="entry name" value="DISEASERSIST"/>
</dbReference>
<dbReference type="PANTHER" id="PTHR11255">
    <property type="entry name" value="DIACYLGLYCEROL KINASE"/>
    <property type="match status" value="1"/>
</dbReference>
<dbReference type="InterPro" id="IPR017438">
    <property type="entry name" value="ATP-NAD_kinase_N"/>
</dbReference>
<dbReference type="InterPro" id="IPR037607">
    <property type="entry name" value="DGK"/>
</dbReference>
<dbReference type="Proteomes" id="UP000515124">
    <property type="component" value="Unplaced"/>
</dbReference>
<feature type="domain" description="DAGKc" evidence="10">
    <location>
        <begin position="459"/>
        <end position="618"/>
    </location>
</feature>
<protein>
    <recommendedName>
        <fullName evidence="3">diacylglycerol kinase (ATP)</fullName>
        <ecNumber evidence="3">2.7.1.107</ecNumber>
    </recommendedName>
</protein>
<dbReference type="GO" id="GO:0005524">
    <property type="term" value="F:ATP binding"/>
    <property type="evidence" value="ECO:0007669"/>
    <property type="project" value="UniProtKB-KW"/>
</dbReference>
<dbReference type="InterPro" id="IPR001206">
    <property type="entry name" value="Diacylglycerol_kinase_cat_dom"/>
</dbReference>
<feature type="compositionally biased region" description="Acidic residues" evidence="9">
    <location>
        <begin position="853"/>
        <end position="864"/>
    </location>
</feature>
<dbReference type="InterPro" id="IPR027417">
    <property type="entry name" value="P-loop_NTPase"/>
</dbReference>
<evidence type="ECO:0000256" key="2">
    <source>
        <dbReference type="ARBA" id="ARBA00011245"/>
    </source>
</evidence>
<keyword evidence="11" id="KW-1185">Reference proteome</keyword>
<keyword evidence="7" id="KW-0067">ATP-binding</keyword>
<evidence type="ECO:0000256" key="4">
    <source>
        <dbReference type="ARBA" id="ARBA00022679"/>
    </source>
</evidence>
<dbReference type="GO" id="GO:0004143">
    <property type="term" value="F:ATP-dependent diacylglycerol kinase activity"/>
    <property type="evidence" value="ECO:0007669"/>
    <property type="project" value="UniProtKB-EC"/>
</dbReference>
<dbReference type="GO" id="GO:0016020">
    <property type="term" value="C:membrane"/>
    <property type="evidence" value="ECO:0007669"/>
    <property type="project" value="TreeGrafter"/>
</dbReference>
<feature type="compositionally biased region" description="Acidic residues" evidence="9">
    <location>
        <begin position="830"/>
        <end position="842"/>
    </location>
</feature>
<feature type="region of interest" description="Disordered" evidence="9">
    <location>
        <begin position="827"/>
        <end position="868"/>
    </location>
</feature>
<evidence type="ECO:0000259" key="10">
    <source>
        <dbReference type="PROSITE" id="PS50146"/>
    </source>
</evidence>
<evidence type="ECO:0000256" key="9">
    <source>
        <dbReference type="SAM" id="MobiDB-lite"/>
    </source>
</evidence>
<evidence type="ECO:0000313" key="11">
    <source>
        <dbReference type="Proteomes" id="UP000515124"/>
    </source>
</evidence>
<dbReference type="GO" id="GO:0007200">
    <property type="term" value="P:phospholipase C-activating G protein-coupled receptor signaling pathway"/>
    <property type="evidence" value="ECO:0007669"/>
    <property type="project" value="InterPro"/>
</dbReference>
<dbReference type="InterPro" id="IPR000756">
    <property type="entry name" value="Diacylglycerol_kin_accessory"/>
</dbReference>
<evidence type="ECO:0000256" key="1">
    <source>
        <dbReference type="ARBA" id="ARBA00009280"/>
    </source>
</evidence>
<evidence type="ECO:0000256" key="7">
    <source>
        <dbReference type="ARBA" id="ARBA00022840"/>
    </source>
</evidence>
<dbReference type="SUPFAM" id="SSF52540">
    <property type="entry name" value="P-loop containing nucleoside triphosphate hydrolases"/>
    <property type="match status" value="1"/>
</dbReference>
<dbReference type="Pfam" id="PF00931">
    <property type="entry name" value="NB-ARC"/>
    <property type="match status" value="1"/>
</dbReference>
<reference evidence="12" key="1">
    <citation type="submission" date="2025-08" db="UniProtKB">
        <authorList>
            <consortium name="RefSeq"/>
        </authorList>
    </citation>
    <scope>IDENTIFICATION</scope>
</reference>
<dbReference type="Gene3D" id="3.40.50.10330">
    <property type="entry name" value="Probable inorganic polyphosphate/atp-NAD kinase, domain 1"/>
    <property type="match status" value="1"/>
</dbReference>
<dbReference type="GeneID" id="110754890"/>
<proteinExistence type="inferred from homology"/>
<evidence type="ECO:0000256" key="6">
    <source>
        <dbReference type="ARBA" id="ARBA00022777"/>
    </source>
</evidence>
<dbReference type="InterPro" id="IPR016064">
    <property type="entry name" value="NAD/diacylglycerol_kinase_sf"/>
</dbReference>
<evidence type="ECO:0000256" key="5">
    <source>
        <dbReference type="ARBA" id="ARBA00022741"/>
    </source>
</evidence>
<keyword evidence="5" id="KW-0547">Nucleotide-binding</keyword>
<keyword evidence="6" id="KW-0418">Kinase</keyword>
<comment type="subunit">
    <text evidence="2">Monomer.</text>
</comment>
<name>A0A6P5SCZ7_PRUAV</name>